<dbReference type="GO" id="GO:0004359">
    <property type="term" value="F:glutaminase activity"/>
    <property type="evidence" value="ECO:0007669"/>
    <property type="project" value="InterPro"/>
</dbReference>
<keyword evidence="3" id="KW-0436">Ligase</keyword>
<gene>
    <name evidence="10" type="ORF">S01H1_06969</name>
</gene>
<dbReference type="SUPFAM" id="SSF52402">
    <property type="entry name" value="Adenine nucleotide alpha hydrolases-like"/>
    <property type="match status" value="1"/>
</dbReference>
<dbReference type="GO" id="GO:0003952">
    <property type="term" value="F:NAD+ synthase (glutamine-hydrolyzing) activity"/>
    <property type="evidence" value="ECO:0007669"/>
    <property type="project" value="InterPro"/>
</dbReference>
<dbReference type="GO" id="GO:0005737">
    <property type="term" value="C:cytoplasm"/>
    <property type="evidence" value="ECO:0007669"/>
    <property type="project" value="InterPro"/>
</dbReference>
<dbReference type="GO" id="GO:0046872">
    <property type="term" value="F:metal ion binding"/>
    <property type="evidence" value="ECO:0007669"/>
    <property type="project" value="UniProtKB-KW"/>
</dbReference>
<dbReference type="NCBIfam" id="TIGR00552">
    <property type="entry name" value="nadE"/>
    <property type="match status" value="1"/>
</dbReference>
<sequence length="280" mass="31316">MNSKAINKTSLAINCEESNKILTGFIRTEVRKAGFSKAVVGLSGGIDSSLSATLAVLALGKQNVIGVMMPFETSSPESLSDTRQLVAKLGIPHRLVEITPMVKPYLEMYPEMDSIRRGNVMARMRMIVLYDISAAEKALVLGTANKTEYLLGYTTLWGDMACALNPLGDLYKTQVCTLAKYLGLPESIITKKPSADLWDGQTDEDELGFSYEEADTLLELLIDRRLPPQEAEALGYPRQLIDNIMRRVHQTQYKRRLPLIAKLSRRSVNRDFQFSVDRDH</sequence>
<dbReference type="InterPro" id="IPR022310">
    <property type="entry name" value="NAD/GMP_synthase"/>
</dbReference>
<dbReference type="InterPro" id="IPR003694">
    <property type="entry name" value="NAD_synthase"/>
</dbReference>
<dbReference type="FunFam" id="3.40.50.620:FF:000106">
    <property type="entry name" value="Glutamine-dependent NAD(+) synthetase"/>
    <property type="match status" value="1"/>
</dbReference>
<dbReference type="InterPro" id="IPR022926">
    <property type="entry name" value="NH(3)-dep_NAD(+)_synth"/>
</dbReference>
<dbReference type="PANTHER" id="PTHR23090:SF9">
    <property type="entry name" value="GLUTAMINE-DEPENDENT NAD(+) SYNTHETASE"/>
    <property type="match status" value="1"/>
</dbReference>
<feature type="domain" description="NAD/GMP synthase" evidence="9">
    <location>
        <begin position="22"/>
        <end position="258"/>
    </location>
</feature>
<dbReference type="InterPro" id="IPR014729">
    <property type="entry name" value="Rossmann-like_a/b/a_fold"/>
</dbReference>
<proteinExistence type="inferred from homology"/>
<evidence type="ECO:0000259" key="9">
    <source>
        <dbReference type="Pfam" id="PF02540"/>
    </source>
</evidence>
<keyword evidence="4" id="KW-0479">Metal-binding</keyword>
<evidence type="ECO:0000256" key="4">
    <source>
        <dbReference type="ARBA" id="ARBA00022723"/>
    </source>
</evidence>
<dbReference type="HAMAP" id="MF_00193">
    <property type="entry name" value="NadE_ammonia_dep"/>
    <property type="match status" value="1"/>
</dbReference>
<accession>X0TB66</accession>
<organism evidence="10">
    <name type="scientific">marine sediment metagenome</name>
    <dbReference type="NCBI Taxonomy" id="412755"/>
    <lineage>
        <taxon>unclassified sequences</taxon>
        <taxon>metagenomes</taxon>
        <taxon>ecological metagenomes</taxon>
    </lineage>
</organism>
<evidence type="ECO:0000256" key="6">
    <source>
        <dbReference type="ARBA" id="ARBA00022840"/>
    </source>
</evidence>
<reference evidence="10" key="1">
    <citation type="journal article" date="2014" name="Front. Microbiol.">
        <title>High frequency of phylogenetically diverse reductive dehalogenase-homologous genes in deep subseafloor sedimentary metagenomes.</title>
        <authorList>
            <person name="Kawai M."/>
            <person name="Futagami T."/>
            <person name="Toyoda A."/>
            <person name="Takaki Y."/>
            <person name="Nishi S."/>
            <person name="Hori S."/>
            <person name="Arai W."/>
            <person name="Tsubouchi T."/>
            <person name="Morono Y."/>
            <person name="Uchiyama I."/>
            <person name="Ito T."/>
            <person name="Fujiyama A."/>
            <person name="Inagaki F."/>
            <person name="Takami H."/>
        </authorList>
    </citation>
    <scope>NUCLEOTIDE SEQUENCE</scope>
    <source>
        <strain evidence="10">Expedition CK06-06</strain>
    </source>
</reference>
<evidence type="ECO:0000313" key="10">
    <source>
        <dbReference type="EMBL" id="GAF84541.1"/>
    </source>
</evidence>
<keyword evidence="8" id="KW-0520">NAD</keyword>
<keyword evidence="6" id="KW-0067">ATP-binding</keyword>
<dbReference type="NCBIfam" id="NF010587">
    <property type="entry name" value="PRK13980.1"/>
    <property type="match status" value="1"/>
</dbReference>
<keyword evidence="5" id="KW-0547">Nucleotide-binding</keyword>
<comment type="caution">
    <text evidence="10">The sequence shown here is derived from an EMBL/GenBank/DDBJ whole genome shotgun (WGS) entry which is preliminary data.</text>
</comment>
<evidence type="ECO:0000256" key="7">
    <source>
        <dbReference type="ARBA" id="ARBA00022842"/>
    </source>
</evidence>
<evidence type="ECO:0000256" key="3">
    <source>
        <dbReference type="ARBA" id="ARBA00022598"/>
    </source>
</evidence>
<comment type="pathway">
    <text evidence="1">Cofactor biosynthesis; NAD(+) biosynthesis.</text>
</comment>
<dbReference type="EMBL" id="BARS01003595">
    <property type="protein sequence ID" value="GAF84541.1"/>
    <property type="molecule type" value="Genomic_DNA"/>
</dbReference>
<dbReference type="GO" id="GO:0009435">
    <property type="term" value="P:NAD+ biosynthetic process"/>
    <property type="evidence" value="ECO:0007669"/>
    <property type="project" value="UniProtKB-UniPathway"/>
</dbReference>
<dbReference type="GO" id="GO:0008795">
    <property type="term" value="F:NAD+ synthase activity"/>
    <property type="evidence" value="ECO:0007669"/>
    <property type="project" value="InterPro"/>
</dbReference>
<dbReference type="Gene3D" id="3.40.50.620">
    <property type="entry name" value="HUPs"/>
    <property type="match status" value="1"/>
</dbReference>
<name>X0TB66_9ZZZZ</name>
<dbReference type="GO" id="GO:0005524">
    <property type="term" value="F:ATP binding"/>
    <property type="evidence" value="ECO:0007669"/>
    <property type="project" value="UniProtKB-KW"/>
</dbReference>
<evidence type="ECO:0000256" key="8">
    <source>
        <dbReference type="ARBA" id="ARBA00023027"/>
    </source>
</evidence>
<dbReference type="UniPathway" id="UPA00253"/>
<dbReference type="Pfam" id="PF02540">
    <property type="entry name" value="NAD_synthase"/>
    <property type="match status" value="1"/>
</dbReference>
<evidence type="ECO:0000256" key="5">
    <source>
        <dbReference type="ARBA" id="ARBA00022741"/>
    </source>
</evidence>
<dbReference type="AlphaFoldDB" id="X0TB66"/>
<evidence type="ECO:0000256" key="2">
    <source>
        <dbReference type="ARBA" id="ARBA00005859"/>
    </source>
</evidence>
<evidence type="ECO:0000256" key="1">
    <source>
        <dbReference type="ARBA" id="ARBA00004790"/>
    </source>
</evidence>
<dbReference type="PANTHER" id="PTHR23090">
    <property type="entry name" value="NH 3 /GLUTAMINE-DEPENDENT NAD + SYNTHETASE"/>
    <property type="match status" value="1"/>
</dbReference>
<comment type="similarity">
    <text evidence="2">Belongs to the NAD synthetase family.</text>
</comment>
<keyword evidence="7" id="KW-0460">Magnesium</keyword>
<dbReference type="CDD" id="cd00553">
    <property type="entry name" value="NAD_synthase"/>
    <property type="match status" value="1"/>
</dbReference>
<protein>
    <recommendedName>
        <fullName evidence="9">NAD/GMP synthase domain-containing protein</fullName>
    </recommendedName>
</protein>